<accession>A0A2M4CC88</accession>
<evidence type="ECO:0000313" key="1">
    <source>
        <dbReference type="EMBL" id="MBW62962.1"/>
    </source>
</evidence>
<organism evidence="1">
    <name type="scientific">Anopheles marajoara</name>
    <dbReference type="NCBI Taxonomy" id="58244"/>
    <lineage>
        <taxon>Eukaryota</taxon>
        <taxon>Metazoa</taxon>
        <taxon>Ecdysozoa</taxon>
        <taxon>Arthropoda</taxon>
        <taxon>Hexapoda</taxon>
        <taxon>Insecta</taxon>
        <taxon>Pterygota</taxon>
        <taxon>Neoptera</taxon>
        <taxon>Endopterygota</taxon>
        <taxon>Diptera</taxon>
        <taxon>Nematocera</taxon>
        <taxon>Culicoidea</taxon>
        <taxon>Culicidae</taxon>
        <taxon>Anophelinae</taxon>
        <taxon>Anopheles</taxon>
    </lineage>
</organism>
<proteinExistence type="predicted"/>
<protein>
    <submittedName>
        <fullName evidence="1">Putative secreted protein</fullName>
    </submittedName>
</protein>
<name>A0A2M4CC88_9DIPT</name>
<dbReference type="AlphaFoldDB" id="A0A2M4CC88"/>
<dbReference type="PROSITE" id="PS51257">
    <property type="entry name" value="PROKAR_LIPOPROTEIN"/>
    <property type="match status" value="1"/>
</dbReference>
<reference evidence="1" key="1">
    <citation type="submission" date="2018-01" db="EMBL/GenBank/DDBJ databases">
        <title>An insight into the sialome of Amazonian anophelines.</title>
        <authorList>
            <person name="Ribeiro J.M."/>
            <person name="Scarpassa V."/>
            <person name="Calvo E."/>
        </authorList>
    </citation>
    <scope>NUCLEOTIDE SEQUENCE</scope>
    <source>
        <tissue evidence="1">Salivary glands</tissue>
    </source>
</reference>
<sequence length="77" mass="8343">MLRGLVSGSCVPFTFVTTGATETPPSSAAPFTCGCLFRSLWVLSRCCARSTLSENCCWQNWQHKLGSTFKGKDSAAF</sequence>
<dbReference type="EMBL" id="GGFJ01013821">
    <property type="protein sequence ID" value="MBW62962.1"/>
    <property type="molecule type" value="Transcribed_RNA"/>
</dbReference>